<keyword evidence="3" id="KW-0106">Calcium</keyword>
<comment type="function">
    <text evidence="6">Component of the IFT complex B required for sonic hedgehog/SHH signaling. May mediate transport of SHH components: required for the export of SMO and PTCH1 receptors out of the cilium and the accumulation of GLI2 at the ciliary tip in response to activation of the SHH pathway, suggesting it is involved in the dynamic transport of SHH signaling molecules within the cilium. Not required for ciliary assembly. Its role in intraflagellar transport is mainly seen in tissues rich in ciliated cells such as kidney and testis. Essential for male fertility, spermiogenesis and sperm flagella formation. Plays a role in the early development of the kidney. May be involved in the regulation of ureteric bud initiation.</text>
</comment>
<dbReference type="Gene3D" id="2.60.120.260">
    <property type="entry name" value="Galactose-binding domain-like"/>
    <property type="match status" value="1"/>
</dbReference>
<feature type="domain" description="F5/8 type C" evidence="12">
    <location>
        <begin position="19"/>
        <end position="122"/>
    </location>
</feature>
<dbReference type="GO" id="GO:0042073">
    <property type="term" value="P:intraciliary transport"/>
    <property type="evidence" value="ECO:0007669"/>
    <property type="project" value="InterPro"/>
</dbReference>
<dbReference type="GO" id="GO:0046872">
    <property type="term" value="F:metal ion binding"/>
    <property type="evidence" value="ECO:0007669"/>
    <property type="project" value="UniProtKB-KW"/>
</dbReference>
<evidence type="ECO:0000256" key="8">
    <source>
        <dbReference type="ARBA" id="ARBA00063061"/>
    </source>
</evidence>
<keyword evidence="5" id="KW-0966">Cell projection</keyword>
<evidence type="ECO:0000256" key="3">
    <source>
        <dbReference type="ARBA" id="ARBA00022837"/>
    </source>
</evidence>
<sequence length="147" mass="16946">MIRQGDVCLSSAGAQITLATSSDVKHPPDNIIDGDPETFWTTSGMFPQEFIISLNSIHKINKIILQSSLVRTLRIETSISKEPLNFELHLEKNLEQSEGHLQYEEFSLPGVQVWHLRFVILSGFDHFVSVHRFQQKEKNKQHLFIYQ</sequence>
<gene>
    <name evidence="13" type="ORF">GDO86_007822</name>
</gene>
<proteinExistence type="inferred from homology"/>
<evidence type="ECO:0000259" key="12">
    <source>
        <dbReference type="Pfam" id="PF00754"/>
    </source>
</evidence>
<dbReference type="Proteomes" id="UP000812440">
    <property type="component" value="Chromosome 4"/>
</dbReference>
<name>A0A8T2J3C2_9PIPI</name>
<dbReference type="PANTHER" id="PTHR33906">
    <property type="entry name" value="INTRAFLAGELLAR TRANSPORT PROTEIN 25 HOMOLOG"/>
    <property type="match status" value="1"/>
</dbReference>
<evidence type="ECO:0000313" key="13">
    <source>
        <dbReference type="EMBL" id="KAG8436876.1"/>
    </source>
</evidence>
<keyword evidence="2" id="KW-0479">Metal-binding</keyword>
<dbReference type="InterPro" id="IPR033558">
    <property type="entry name" value="IFT25"/>
</dbReference>
<dbReference type="Pfam" id="PF00754">
    <property type="entry name" value="F5_F8_type_C"/>
    <property type="match status" value="1"/>
</dbReference>
<dbReference type="InterPro" id="IPR000421">
    <property type="entry name" value="FA58C"/>
</dbReference>
<evidence type="ECO:0000313" key="14">
    <source>
        <dbReference type="Proteomes" id="UP000812440"/>
    </source>
</evidence>
<dbReference type="GO" id="GO:0005813">
    <property type="term" value="C:centrosome"/>
    <property type="evidence" value="ECO:0007669"/>
    <property type="project" value="TreeGrafter"/>
</dbReference>
<accession>A0A8T2J3C2</accession>
<evidence type="ECO:0000256" key="4">
    <source>
        <dbReference type="ARBA" id="ARBA00023069"/>
    </source>
</evidence>
<comment type="similarity">
    <text evidence="7">Belongs to the IFT25 family.</text>
</comment>
<evidence type="ECO:0000256" key="10">
    <source>
        <dbReference type="ARBA" id="ARBA00076413"/>
    </source>
</evidence>
<dbReference type="PANTHER" id="PTHR33906:SF1">
    <property type="entry name" value="INTRAFLAGELLAR TRANSPORT PROTEIN 25 HOMOLOG"/>
    <property type="match status" value="1"/>
</dbReference>
<reference evidence="13" key="1">
    <citation type="thesis" date="2020" institute="ProQuest LLC" country="789 East Eisenhower Parkway, Ann Arbor, MI, USA">
        <title>Comparative Genomics and Chromosome Evolution.</title>
        <authorList>
            <person name="Mudd A.B."/>
        </authorList>
    </citation>
    <scope>NUCLEOTIDE SEQUENCE</scope>
    <source>
        <strain evidence="13">Female2</strain>
        <tissue evidence="13">Blood</tissue>
    </source>
</reference>
<dbReference type="SUPFAM" id="SSF49785">
    <property type="entry name" value="Galactose-binding domain-like"/>
    <property type="match status" value="1"/>
</dbReference>
<protein>
    <recommendedName>
        <fullName evidence="9">Intraflagellar transport protein 25 homolog</fullName>
    </recommendedName>
    <alternativeName>
        <fullName evidence="11">Heat shock protein beta-11</fullName>
    </alternativeName>
    <alternativeName>
        <fullName evidence="10">Placental protein 25</fullName>
    </alternativeName>
</protein>
<evidence type="ECO:0000256" key="2">
    <source>
        <dbReference type="ARBA" id="ARBA00022723"/>
    </source>
</evidence>
<dbReference type="OrthoDB" id="271080at2759"/>
<dbReference type="FunFam" id="2.60.120.260:FF:000081">
    <property type="entry name" value="Intraflagellar transport protein 25 homolog"/>
    <property type="match status" value="1"/>
</dbReference>
<dbReference type="InterPro" id="IPR008979">
    <property type="entry name" value="Galactose-bd-like_sf"/>
</dbReference>
<dbReference type="GO" id="GO:0005929">
    <property type="term" value="C:cilium"/>
    <property type="evidence" value="ECO:0007669"/>
    <property type="project" value="UniProtKB-SubCell"/>
</dbReference>
<comment type="caution">
    <text evidence="13">The sequence shown here is derived from an EMBL/GenBank/DDBJ whole genome shotgun (WGS) entry which is preliminary data.</text>
</comment>
<evidence type="ECO:0000256" key="7">
    <source>
        <dbReference type="ARBA" id="ARBA00061362"/>
    </source>
</evidence>
<evidence type="ECO:0000256" key="1">
    <source>
        <dbReference type="ARBA" id="ARBA00004138"/>
    </source>
</evidence>
<dbReference type="GO" id="GO:0030992">
    <property type="term" value="C:intraciliary transport particle B"/>
    <property type="evidence" value="ECO:0007669"/>
    <property type="project" value="InterPro"/>
</dbReference>
<evidence type="ECO:0000256" key="9">
    <source>
        <dbReference type="ARBA" id="ARBA00071135"/>
    </source>
</evidence>
<dbReference type="EMBL" id="JAACNH010000007">
    <property type="protein sequence ID" value="KAG8436876.1"/>
    <property type="molecule type" value="Genomic_DNA"/>
</dbReference>
<dbReference type="AlphaFoldDB" id="A0A8T2J3C2"/>
<comment type="subunit">
    <text evidence="8">Component of the IFT complex B, at least composed of IFT20, IFT22, IFT25, IFT27, IFT46, IFT52, TRAF3IP1/IFT54, IFT57, IFT74, IFT80, IFT81, and IFT88. Interacts with IFT27. Interacts with IFT88.</text>
</comment>
<evidence type="ECO:0000256" key="6">
    <source>
        <dbReference type="ARBA" id="ARBA00058003"/>
    </source>
</evidence>
<keyword evidence="4" id="KW-0969">Cilium</keyword>
<comment type="subcellular location">
    <subcellularLocation>
        <location evidence="1">Cell projection</location>
        <location evidence="1">Cilium</location>
    </subcellularLocation>
</comment>
<evidence type="ECO:0000256" key="11">
    <source>
        <dbReference type="ARBA" id="ARBA00077899"/>
    </source>
</evidence>
<keyword evidence="14" id="KW-1185">Reference proteome</keyword>
<organism evidence="13 14">
    <name type="scientific">Hymenochirus boettgeri</name>
    <name type="common">Congo dwarf clawed frog</name>
    <dbReference type="NCBI Taxonomy" id="247094"/>
    <lineage>
        <taxon>Eukaryota</taxon>
        <taxon>Metazoa</taxon>
        <taxon>Chordata</taxon>
        <taxon>Craniata</taxon>
        <taxon>Vertebrata</taxon>
        <taxon>Euteleostomi</taxon>
        <taxon>Amphibia</taxon>
        <taxon>Batrachia</taxon>
        <taxon>Anura</taxon>
        <taxon>Pipoidea</taxon>
        <taxon>Pipidae</taxon>
        <taxon>Pipinae</taxon>
        <taxon>Hymenochirus</taxon>
    </lineage>
</organism>
<evidence type="ECO:0000256" key="5">
    <source>
        <dbReference type="ARBA" id="ARBA00023273"/>
    </source>
</evidence>